<dbReference type="AlphaFoldDB" id="A0A4R8DWN4"/>
<dbReference type="EMBL" id="SODV01000001">
    <property type="protein sequence ID" value="TDX02348.1"/>
    <property type="molecule type" value="Genomic_DNA"/>
</dbReference>
<dbReference type="RefSeq" id="WP_162852639.1">
    <property type="nucleotide sequence ID" value="NZ_SODV01000001.1"/>
</dbReference>
<protein>
    <submittedName>
        <fullName evidence="1">Uncharacterized protein</fullName>
    </submittedName>
</protein>
<proteinExistence type="predicted"/>
<organism evidence="1 2">
    <name type="scientific">Dinghuibacter silviterrae</name>
    <dbReference type="NCBI Taxonomy" id="1539049"/>
    <lineage>
        <taxon>Bacteria</taxon>
        <taxon>Pseudomonadati</taxon>
        <taxon>Bacteroidota</taxon>
        <taxon>Chitinophagia</taxon>
        <taxon>Chitinophagales</taxon>
        <taxon>Chitinophagaceae</taxon>
        <taxon>Dinghuibacter</taxon>
    </lineage>
</organism>
<name>A0A4R8DWN4_9BACT</name>
<gene>
    <name evidence="1" type="ORF">EDB95_3406</name>
</gene>
<evidence type="ECO:0000313" key="2">
    <source>
        <dbReference type="Proteomes" id="UP000294498"/>
    </source>
</evidence>
<evidence type="ECO:0000313" key="1">
    <source>
        <dbReference type="EMBL" id="TDX02348.1"/>
    </source>
</evidence>
<accession>A0A4R8DWN4</accession>
<reference evidence="1 2" key="1">
    <citation type="submission" date="2019-03" db="EMBL/GenBank/DDBJ databases">
        <title>Genomic Encyclopedia of Type Strains, Phase IV (KMG-IV): sequencing the most valuable type-strain genomes for metagenomic binning, comparative biology and taxonomic classification.</title>
        <authorList>
            <person name="Goeker M."/>
        </authorList>
    </citation>
    <scope>NUCLEOTIDE SEQUENCE [LARGE SCALE GENOMIC DNA]</scope>
    <source>
        <strain evidence="1 2">DSM 100059</strain>
    </source>
</reference>
<comment type="caution">
    <text evidence="1">The sequence shown here is derived from an EMBL/GenBank/DDBJ whole genome shotgun (WGS) entry which is preliminary data.</text>
</comment>
<sequence>MDVSGLSDYQLFELSSNRKLDPDIRAAAAGELERRNLTDEQRGLLLLKREQLLGESQPESNKLLRVMNWFLGRS</sequence>
<keyword evidence="2" id="KW-1185">Reference proteome</keyword>
<dbReference type="Proteomes" id="UP000294498">
    <property type="component" value="Unassembled WGS sequence"/>
</dbReference>